<name>A0A6C0AXM9_9ZZZZ</name>
<sequence length="177" mass="20888">MSEIVKMSVNVNKSRNSKEYMRNYMREYYKKDPLKSRKYRLSCKTKKDYNINEKVIEKYKEDIHHIVKIKHLMSELNADSLIHFLNEHSSLNFEKKTIESREDDEQKTEIVLEKQKEIIVQTTTEHWLVSINGTKYWTTDEHEQNGDVFTYNGKDEDGDPAPGNKIGTLVEGNLILT</sequence>
<proteinExistence type="predicted"/>
<organism evidence="1">
    <name type="scientific">viral metagenome</name>
    <dbReference type="NCBI Taxonomy" id="1070528"/>
    <lineage>
        <taxon>unclassified sequences</taxon>
        <taxon>metagenomes</taxon>
        <taxon>organismal metagenomes</taxon>
    </lineage>
</organism>
<dbReference type="EMBL" id="MN738775">
    <property type="protein sequence ID" value="QHS84243.1"/>
    <property type="molecule type" value="Genomic_DNA"/>
</dbReference>
<protein>
    <submittedName>
        <fullName evidence="1">Uncharacterized protein</fullName>
    </submittedName>
</protein>
<accession>A0A6C0AXM9</accession>
<dbReference type="AlphaFoldDB" id="A0A6C0AXM9"/>
<evidence type="ECO:0000313" key="1">
    <source>
        <dbReference type="EMBL" id="QHS84243.1"/>
    </source>
</evidence>
<reference evidence="1" key="1">
    <citation type="journal article" date="2020" name="Nature">
        <title>Giant virus diversity and host interactions through global metagenomics.</title>
        <authorList>
            <person name="Schulz F."/>
            <person name="Roux S."/>
            <person name="Paez-Espino D."/>
            <person name="Jungbluth S."/>
            <person name="Walsh D.A."/>
            <person name="Denef V.J."/>
            <person name="McMahon K.D."/>
            <person name="Konstantinidis K.T."/>
            <person name="Eloe-Fadrosh E.A."/>
            <person name="Kyrpides N.C."/>
            <person name="Woyke T."/>
        </authorList>
    </citation>
    <scope>NUCLEOTIDE SEQUENCE</scope>
    <source>
        <strain evidence="1">GVMAG-S-ERX555965-48</strain>
    </source>
</reference>